<sequence length="39" mass="4308">MAEQTGIIMQTPSQFMPLFRKRVSLRNPFSGLVAIASSP</sequence>
<reference evidence="2" key="1">
    <citation type="journal article" date="2015" name="Genome">
        <title>Whole Genome Sequence of the Non-Microcystin-Producing Microcystis aeruginosa Strain NIES-44.</title>
        <authorList>
            <person name="Okano K."/>
            <person name="Miyata N."/>
            <person name="Ozaki Y."/>
        </authorList>
    </citation>
    <scope>NUCLEOTIDE SEQUENCE [LARGE SCALE GENOMIC DNA]</scope>
    <source>
        <strain evidence="2">NIES-44</strain>
    </source>
</reference>
<dbReference type="EMBL" id="BBPA01000021">
    <property type="protein sequence ID" value="GAL92447.1"/>
    <property type="molecule type" value="Genomic_DNA"/>
</dbReference>
<proteinExistence type="predicted"/>
<dbReference type="Proteomes" id="UP000030321">
    <property type="component" value="Unassembled WGS sequence"/>
</dbReference>
<gene>
    <name evidence="1" type="ORF">N44_01005</name>
</gene>
<name>A0A0A1VRM9_MICAE</name>
<dbReference type="AlphaFoldDB" id="A0A0A1VRM9"/>
<organism evidence="1 2">
    <name type="scientific">Microcystis aeruginosa NIES-44</name>
    <dbReference type="NCBI Taxonomy" id="449439"/>
    <lineage>
        <taxon>Bacteria</taxon>
        <taxon>Bacillati</taxon>
        <taxon>Cyanobacteriota</taxon>
        <taxon>Cyanophyceae</taxon>
        <taxon>Oscillatoriophycideae</taxon>
        <taxon>Chroococcales</taxon>
        <taxon>Microcystaceae</taxon>
        <taxon>Microcystis</taxon>
    </lineage>
</organism>
<comment type="caution">
    <text evidence="1">The sequence shown here is derived from an EMBL/GenBank/DDBJ whole genome shotgun (WGS) entry which is preliminary data.</text>
</comment>
<accession>A0A0A1VRM9</accession>
<evidence type="ECO:0000313" key="1">
    <source>
        <dbReference type="EMBL" id="GAL92447.1"/>
    </source>
</evidence>
<evidence type="ECO:0000313" key="2">
    <source>
        <dbReference type="Proteomes" id="UP000030321"/>
    </source>
</evidence>
<protein>
    <submittedName>
        <fullName evidence="1">Uncharacterized protein</fullName>
    </submittedName>
</protein>